<accession>A0ABU5QFG0</accession>
<dbReference type="PANTHER" id="PTHR31299">
    <property type="entry name" value="ESTERASE, PUTATIVE (AFU_ORTHOLOGUE AFUA_1G05850)-RELATED"/>
    <property type="match status" value="1"/>
</dbReference>
<sequence>MKKNVVLLLCLIFTACREKTVDPITPSPTPTVQVTKEQAKLNSLITPLKKSALDLSDDELKVLDQLKSASIIGLGEATHGTKEFFEMKHRLFKYFVEHFNHKYFAFEMDYAESLIFDEYVQTGKGDIVQLMKDKMYFWTWNTVEVKNLLEWMKNYNQGKAEAERVHIFGIDCQIFKYNVLEIVKRMKVIDPSIGNNVELLLKPLLDITGEYKGGYENNVAEAANLVSKNKDLIISKSSLKEYQILEHLANVIVQTEDYLKMYYTNSAYISGNVRDKYMSDNVDWLKNQTPHPMSVWAHNLHVANEGNNMGKNINQTYQEKYRTIGFSFAEGSVTAVNLTQKKLAYNNFDTDVKEKYINQLFSQASSPNYIVKMEDMFADESLRTYFMSKPFFQIGAAFYSPFETNNFTTLKAYNFTYLIHINTSTHSDSYLLTP</sequence>
<dbReference type="PROSITE" id="PS51257">
    <property type="entry name" value="PROKAR_LIPOPROTEIN"/>
    <property type="match status" value="1"/>
</dbReference>
<comment type="caution">
    <text evidence="1">The sequence shown here is derived from an EMBL/GenBank/DDBJ whole genome shotgun (WGS) entry which is preliminary data.</text>
</comment>
<proteinExistence type="predicted"/>
<evidence type="ECO:0000313" key="1">
    <source>
        <dbReference type="EMBL" id="MEA5141362.1"/>
    </source>
</evidence>
<protein>
    <submittedName>
        <fullName evidence="1">Erythromycin esterase family protein</fullName>
    </submittedName>
</protein>
<reference evidence="1 2" key="1">
    <citation type="submission" date="2023-12" db="EMBL/GenBank/DDBJ databases">
        <title>Novel species of the genus Arcicella isolated from rivers.</title>
        <authorList>
            <person name="Lu H."/>
        </authorList>
    </citation>
    <scope>NUCLEOTIDE SEQUENCE [LARGE SCALE GENOMIC DNA]</scope>
    <source>
        <strain evidence="1 2">KCTC 23307</strain>
    </source>
</reference>
<dbReference type="RefSeq" id="WP_323298517.1">
    <property type="nucleotide sequence ID" value="NZ_JAYFUM010000026.1"/>
</dbReference>
<evidence type="ECO:0000313" key="2">
    <source>
        <dbReference type="Proteomes" id="UP001302949"/>
    </source>
</evidence>
<dbReference type="PANTHER" id="PTHR31299:SF0">
    <property type="entry name" value="ESTERASE, PUTATIVE (AFU_ORTHOLOGUE AFUA_1G05850)-RELATED"/>
    <property type="match status" value="1"/>
</dbReference>
<dbReference type="EMBL" id="JAYFUM010000026">
    <property type="protein sequence ID" value="MEA5141362.1"/>
    <property type="molecule type" value="Genomic_DNA"/>
</dbReference>
<dbReference type="InterPro" id="IPR052036">
    <property type="entry name" value="Hydrolase/PRTase-associated"/>
</dbReference>
<name>A0ABU5QFG0_9BACT</name>
<organism evidence="1 2">
    <name type="scientific">Arcicella rigui</name>
    <dbReference type="NCBI Taxonomy" id="797020"/>
    <lineage>
        <taxon>Bacteria</taxon>
        <taxon>Pseudomonadati</taxon>
        <taxon>Bacteroidota</taxon>
        <taxon>Cytophagia</taxon>
        <taxon>Cytophagales</taxon>
        <taxon>Flectobacillaceae</taxon>
        <taxon>Arcicella</taxon>
    </lineage>
</organism>
<dbReference type="Gene3D" id="1.20.1440.30">
    <property type="entry name" value="Biosynthetic Protein domain"/>
    <property type="match status" value="1"/>
</dbReference>
<dbReference type="Gene3D" id="3.30.1870.10">
    <property type="entry name" value="EreA-like, domain 2"/>
    <property type="match status" value="1"/>
</dbReference>
<dbReference type="Pfam" id="PF05139">
    <property type="entry name" value="Erythro_esteras"/>
    <property type="match status" value="1"/>
</dbReference>
<dbReference type="CDD" id="cd14728">
    <property type="entry name" value="Ere-like"/>
    <property type="match status" value="1"/>
</dbReference>
<gene>
    <name evidence="1" type="ORF">VB248_19565</name>
</gene>
<dbReference type="Gene3D" id="3.40.1660.10">
    <property type="entry name" value="EreA-like (biosynthetic domain)"/>
    <property type="match status" value="1"/>
</dbReference>
<dbReference type="SUPFAM" id="SSF159501">
    <property type="entry name" value="EreA/ChaN-like"/>
    <property type="match status" value="1"/>
</dbReference>
<dbReference type="Proteomes" id="UP001302949">
    <property type="component" value="Unassembled WGS sequence"/>
</dbReference>
<keyword evidence="2" id="KW-1185">Reference proteome</keyword>
<dbReference type="InterPro" id="IPR007815">
    <property type="entry name" value="Emycin_Estase"/>
</dbReference>